<dbReference type="Proteomes" id="UP000292373">
    <property type="component" value="Unassembled WGS sequence"/>
</dbReference>
<keyword evidence="2" id="KW-1185">Reference proteome</keyword>
<name>A0A4V2JSH6_9ACTN</name>
<dbReference type="OrthoDB" id="9806511at2"/>
<comment type="caution">
    <text evidence="1">The sequence shown here is derived from an EMBL/GenBank/DDBJ whole genome shotgun (WGS) entry which is preliminary data.</text>
</comment>
<protein>
    <submittedName>
        <fullName evidence="1">DUF2218 domain-containing protein</fullName>
    </submittedName>
</protein>
<dbReference type="InterPro" id="IPR014543">
    <property type="entry name" value="UCP028291"/>
</dbReference>
<sequence length="108" mass="11590">MTSTASVATDRPGRYAKQLASHLGRKVAAEWDEQAQEGWVDFGSGRVTLAAGDGVLLMGLEADDAEARDRLEGVVGRHLVKFGAKDELVCAWARTDGTPGSEHRHEGE</sequence>
<gene>
    <name evidence="1" type="ORF">ET989_07140</name>
</gene>
<evidence type="ECO:0000313" key="2">
    <source>
        <dbReference type="Proteomes" id="UP000292373"/>
    </source>
</evidence>
<organism evidence="1 2">
    <name type="scientific">Propioniciclava sinopodophylli</name>
    <dbReference type="NCBI Taxonomy" id="1837344"/>
    <lineage>
        <taxon>Bacteria</taxon>
        <taxon>Bacillati</taxon>
        <taxon>Actinomycetota</taxon>
        <taxon>Actinomycetes</taxon>
        <taxon>Propionibacteriales</taxon>
        <taxon>Propionibacteriaceae</taxon>
        <taxon>Propioniciclava</taxon>
    </lineage>
</organism>
<evidence type="ECO:0000313" key="1">
    <source>
        <dbReference type="EMBL" id="TBT85075.1"/>
    </source>
</evidence>
<dbReference type="Pfam" id="PF09981">
    <property type="entry name" value="DUF2218"/>
    <property type="match status" value="1"/>
</dbReference>
<proteinExistence type="predicted"/>
<dbReference type="Gene3D" id="3.30.310.50">
    <property type="entry name" value="Alpha-D-phosphohexomutase, C-terminal domain"/>
    <property type="match status" value="1"/>
</dbReference>
<dbReference type="AlphaFoldDB" id="A0A4V2JSH6"/>
<dbReference type="EMBL" id="SDMQ01000006">
    <property type="protein sequence ID" value="TBT85075.1"/>
    <property type="molecule type" value="Genomic_DNA"/>
</dbReference>
<accession>A0A4V2JSH6</accession>
<reference evidence="1 2" key="1">
    <citation type="submission" date="2019-01" db="EMBL/GenBank/DDBJ databases">
        <title>Lactibacter flavus gen. nov., sp. nov., a novel bacterium of the family Propionibacteriaceae isolated from raw milk and dairy products.</title>
        <authorList>
            <person name="Huptas C."/>
            <person name="Wenning M."/>
            <person name="Breitenwieser F."/>
            <person name="Doll E."/>
            <person name="Von Neubeck M."/>
            <person name="Busse H.-J."/>
            <person name="Scherer S."/>
        </authorList>
    </citation>
    <scope>NUCLEOTIDE SEQUENCE [LARGE SCALE GENOMIC DNA]</scope>
    <source>
        <strain evidence="1 2">KCTC 33808</strain>
    </source>
</reference>